<evidence type="ECO:0000256" key="2">
    <source>
        <dbReference type="SAM" id="SignalP"/>
    </source>
</evidence>
<keyword evidence="4" id="KW-1185">Reference proteome</keyword>
<sequence>MLPTNFLLSAMLLAVANAAPVQPLKDASLLESGQSPEPYRMDDATRHLEAAAATVSERDLNERNMPWKWIIPSMLGGAVTDHFLFAHPSSSPPSDLKDTPLPAPDNPEASKPGPTGDKSGPALRSFEERDSVAGERWLTSRDALPAGFDINTLRQLQTRALGAQEISERDLSQRGLPWKLPIPSLDVRGPITTATEDIARVSGPAVAASKGIPWKAVLGSAVGGGVIDHLFFRNAPLPSDIAPARRSFPVAIREVDIADETDNAIAKRGPPIKWIIGGGLGGVVLDHIFFN</sequence>
<dbReference type="Proteomes" id="UP001176521">
    <property type="component" value="Unassembled WGS sequence"/>
</dbReference>
<reference evidence="3" key="1">
    <citation type="journal article" date="2023" name="PhytoFront">
        <title>Draft Genome Resources of Seven Strains of Tilletia horrida, Causal Agent of Kernel Smut of Rice.</title>
        <authorList>
            <person name="Khanal S."/>
            <person name="Antony Babu S."/>
            <person name="Zhou X.G."/>
        </authorList>
    </citation>
    <scope>NUCLEOTIDE SEQUENCE</scope>
    <source>
        <strain evidence="3">TX3</strain>
    </source>
</reference>
<proteinExistence type="predicted"/>
<feature type="signal peptide" evidence="2">
    <location>
        <begin position="1"/>
        <end position="18"/>
    </location>
</feature>
<evidence type="ECO:0000313" key="3">
    <source>
        <dbReference type="EMBL" id="KAK0533209.1"/>
    </source>
</evidence>
<evidence type="ECO:0000256" key="1">
    <source>
        <dbReference type="SAM" id="MobiDB-lite"/>
    </source>
</evidence>
<comment type="caution">
    <text evidence="3">The sequence shown here is derived from an EMBL/GenBank/DDBJ whole genome shotgun (WGS) entry which is preliminary data.</text>
</comment>
<gene>
    <name evidence="3" type="ORF">OC842_003050</name>
</gene>
<feature type="chain" id="PRO_5043002864" evidence="2">
    <location>
        <begin position="19"/>
        <end position="291"/>
    </location>
</feature>
<keyword evidence="2" id="KW-0732">Signal</keyword>
<accession>A0AAN6GEU2</accession>
<name>A0AAN6GEU2_9BASI</name>
<dbReference type="EMBL" id="JAPDMQ010000142">
    <property type="protein sequence ID" value="KAK0533209.1"/>
    <property type="molecule type" value="Genomic_DNA"/>
</dbReference>
<protein>
    <submittedName>
        <fullName evidence="3">Uncharacterized protein</fullName>
    </submittedName>
</protein>
<organism evidence="3 4">
    <name type="scientific">Tilletia horrida</name>
    <dbReference type="NCBI Taxonomy" id="155126"/>
    <lineage>
        <taxon>Eukaryota</taxon>
        <taxon>Fungi</taxon>
        <taxon>Dikarya</taxon>
        <taxon>Basidiomycota</taxon>
        <taxon>Ustilaginomycotina</taxon>
        <taxon>Exobasidiomycetes</taxon>
        <taxon>Tilletiales</taxon>
        <taxon>Tilletiaceae</taxon>
        <taxon>Tilletia</taxon>
    </lineage>
</organism>
<evidence type="ECO:0000313" key="4">
    <source>
        <dbReference type="Proteomes" id="UP001176521"/>
    </source>
</evidence>
<feature type="region of interest" description="Disordered" evidence="1">
    <location>
        <begin position="86"/>
        <end position="131"/>
    </location>
</feature>
<dbReference type="AlphaFoldDB" id="A0AAN6GEU2"/>